<sequence length="195" mass="22481">MVLLEDDRLMVRRLSPADYPVLARWLNDPRVLKFYEGRDNPYDLAKVEQVFGSKTNRSVTACIVSYKGRDIGYVQFYPVPEPVKVGLGMNPRLIVYGMDQFIGEPDYWNRGIGTALVKSVADYVRTNLGADKIVMDPQAWNTRAIRCYEKAGFRKAKWLPKHEWHEGEWRDCWLVVCPGEEDEIVYRGDGTKSTV</sequence>
<dbReference type="EMBL" id="FPBV01000089">
    <property type="protein sequence ID" value="SFV10464.1"/>
    <property type="molecule type" value="Genomic_DNA"/>
</dbReference>
<accession>A0A1I7LL81</accession>
<reference evidence="4" key="1">
    <citation type="submission" date="2016-10" db="EMBL/GenBank/DDBJ databases">
        <authorList>
            <person name="Varghese N."/>
        </authorList>
    </citation>
    <scope>NUCLEOTIDE SEQUENCE [LARGE SCALE GENOMIC DNA]</scope>
    <source>
        <strain evidence="4">DSM 17980</strain>
    </source>
</reference>
<keyword evidence="1" id="KW-0046">Antibiotic resistance</keyword>
<dbReference type="AlphaFoldDB" id="A0A1I7LL81"/>
<keyword evidence="4" id="KW-1185">Reference proteome</keyword>
<organism evidence="3 4">
    <name type="scientific">Alicyclobacillus macrosporangiidus</name>
    <dbReference type="NCBI Taxonomy" id="392015"/>
    <lineage>
        <taxon>Bacteria</taxon>
        <taxon>Bacillati</taxon>
        <taxon>Bacillota</taxon>
        <taxon>Bacilli</taxon>
        <taxon>Bacillales</taxon>
        <taxon>Alicyclobacillaceae</taxon>
        <taxon>Alicyclobacillus</taxon>
    </lineage>
</organism>
<dbReference type="Gene3D" id="3.40.630.30">
    <property type="match status" value="1"/>
</dbReference>
<proteinExistence type="predicted"/>
<dbReference type="PROSITE" id="PS51186">
    <property type="entry name" value="GNAT"/>
    <property type="match status" value="1"/>
</dbReference>
<keyword evidence="3" id="KW-0808">Transferase</keyword>
<dbReference type="GO" id="GO:0046677">
    <property type="term" value="P:response to antibiotic"/>
    <property type="evidence" value="ECO:0007669"/>
    <property type="project" value="UniProtKB-KW"/>
</dbReference>
<dbReference type="CDD" id="cd04301">
    <property type="entry name" value="NAT_SF"/>
    <property type="match status" value="1"/>
</dbReference>
<evidence type="ECO:0000256" key="1">
    <source>
        <dbReference type="ARBA" id="ARBA00023251"/>
    </source>
</evidence>
<dbReference type="PANTHER" id="PTHR31438:SF1">
    <property type="entry name" value="LYSINE N-ACYLTRANSFERASE C17G9.06C-RELATED"/>
    <property type="match status" value="1"/>
</dbReference>
<dbReference type="InterPro" id="IPR016181">
    <property type="entry name" value="Acyl_CoA_acyltransferase"/>
</dbReference>
<name>A0A1I7LL81_9BACL</name>
<dbReference type="OrthoDB" id="9795206at2"/>
<dbReference type="InterPro" id="IPR000182">
    <property type="entry name" value="GNAT_dom"/>
</dbReference>
<dbReference type="GO" id="GO:0016410">
    <property type="term" value="F:N-acyltransferase activity"/>
    <property type="evidence" value="ECO:0007669"/>
    <property type="project" value="TreeGrafter"/>
</dbReference>
<evidence type="ECO:0000259" key="2">
    <source>
        <dbReference type="PROSITE" id="PS51186"/>
    </source>
</evidence>
<feature type="domain" description="N-acetyltransferase" evidence="2">
    <location>
        <begin position="9"/>
        <end position="175"/>
    </location>
</feature>
<evidence type="ECO:0000313" key="4">
    <source>
        <dbReference type="Proteomes" id="UP000183508"/>
    </source>
</evidence>
<dbReference type="PANTHER" id="PTHR31438">
    <property type="entry name" value="LYSINE N-ACYLTRANSFERASE C17G9.06C-RELATED"/>
    <property type="match status" value="1"/>
</dbReference>
<dbReference type="Proteomes" id="UP000183508">
    <property type="component" value="Unassembled WGS sequence"/>
</dbReference>
<gene>
    <name evidence="3" type="ORF">SAMN05421543_1891</name>
</gene>
<evidence type="ECO:0000313" key="3">
    <source>
        <dbReference type="EMBL" id="SFV10464.1"/>
    </source>
</evidence>
<dbReference type="Pfam" id="PF13523">
    <property type="entry name" value="Acetyltransf_8"/>
    <property type="match status" value="1"/>
</dbReference>
<dbReference type="SUPFAM" id="SSF55729">
    <property type="entry name" value="Acyl-CoA N-acyltransferases (Nat)"/>
    <property type="match status" value="1"/>
</dbReference>
<dbReference type="STRING" id="392015.SAMN05421543_1891"/>
<protein>
    <submittedName>
        <fullName evidence="3">Aminoglycoside 6'-N-acetyltransferase</fullName>
    </submittedName>
</protein>